<evidence type="ECO:0000313" key="11">
    <source>
        <dbReference type="EMBL" id="CAF1033363.1"/>
    </source>
</evidence>
<comment type="subcellular location">
    <subcellularLocation>
        <location evidence="1">Mitochondrion inner membrane</location>
    </subcellularLocation>
</comment>
<evidence type="ECO:0000313" key="12">
    <source>
        <dbReference type="EMBL" id="CAF1425800.1"/>
    </source>
</evidence>
<evidence type="ECO:0000256" key="9">
    <source>
        <dbReference type="ARBA" id="ARBA00023136"/>
    </source>
</evidence>
<evidence type="ECO:0000256" key="4">
    <source>
        <dbReference type="ARBA" id="ARBA00022547"/>
    </source>
</evidence>
<dbReference type="OrthoDB" id="35799at2759"/>
<reference evidence="11" key="1">
    <citation type="submission" date="2021-02" db="EMBL/GenBank/DDBJ databases">
        <authorList>
            <person name="Nowell W R."/>
        </authorList>
    </citation>
    <scope>NUCLEOTIDE SEQUENCE</scope>
</reference>
<keyword evidence="5" id="KW-0375">Hydrogen ion transport</keyword>
<comment type="caution">
    <text evidence="11">The sequence shown here is derived from an EMBL/GenBank/DDBJ whole genome shotgun (WGS) entry which is preliminary data.</text>
</comment>
<keyword evidence="6" id="KW-0999">Mitochondrion inner membrane</keyword>
<proteinExistence type="inferred from homology"/>
<feature type="compositionally biased region" description="Polar residues" evidence="10">
    <location>
        <begin position="208"/>
        <end position="229"/>
    </location>
</feature>
<dbReference type="EMBL" id="CAJNOK010027785">
    <property type="protein sequence ID" value="CAF1425800.1"/>
    <property type="molecule type" value="Genomic_DNA"/>
</dbReference>
<dbReference type="Proteomes" id="UP000663829">
    <property type="component" value="Unassembled WGS sequence"/>
</dbReference>
<evidence type="ECO:0000313" key="14">
    <source>
        <dbReference type="EMBL" id="CAF4225068.1"/>
    </source>
</evidence>
<dbReference type="EMBL" id="CAJOBC010003868">
    <property type="protein sequence ID" value="CAF3804093.1"/>
    <property type="molecule type" value="Genomic_DNA"/>
</dbReference>
<gene>
    <name evidence="11" type="ORF">GPM918_LOCUS15394</name>
    <name evidence="12" type="ORF">OVA965_LOCUS33851</name>
    <name evidence="13" type="ORF">SRO942_LOCUS15394</name>
    <name evidence="14" type="ORF">TMI583_LOCUS34754</name>
</gene>
<dbReference type="Proteomes" id="UP000681722">
    <property type="component" value="Unassembled WGS sequence"/>
</dbReference>
<dbReference type="Proteomes" id="UP000682733">
    <property type="component" value="Unassembled WGS sequence"/>
</dbReference>
<name>A0A814J592_9BILA</name>
<dbReference type="EMBL" id="CAJOBA010049560">
    <property type="protein sequence ID" value="CAF4225068.1"/>
    <property type="molecule type" value="Genomic_DNA"/>
</dbReference>
<keyword evidence="4" id="KW-0138">CF(0)</keyword>
<accession>A0A814J592</accession>
<keyword evidence="7" id="KW-0406">Ion transport</keyword>
<keyword evidence="9" id="KW-0472">Membrane</keyword>
<dbReference type="Gene3D" id="6.10.280.70">
    <property type="match status" value="1"/>
</dbReference>
<feature type="region of interest" description="Disordered" evidence="10">
    <location>
        <begin position="181"/>
        <end position="229"/>
    </location>
</feature>
<evidence type="ECO:0000256" key="1">
    <source>
        <dbReference type="ARBA" id="ARBA00004273"/>
    </source>
</evidence>
<dbReference type="GO" id="GO:0045259">
    <property type="term" value="C:proton-transporting ATP synthase complex"/>
    <property type="evidence" value="ECO:0007669"/>
    <property type="project" value="UniProtKB-KW"/>
</dbReference>
<dbReference type="InterPro" id="IPR036228">
    <property type="entry name" value="ATP_synth_F0_dsu_sf_mt"/>
</dbReference>
<keyword evidence="3" id="KW-0813">Transport</keyword>
<evidence type="ECO:0000256" key="7">
    <source>
        <dbReference type="ARBA" id="ARBA00023065"/>
    </source>
</evidence>
<dbReference type="PANTHER" id="PTHR12700">
    <property type="entry name" value="ATP SYNTHASE SUBUNIT D, MITOCHONDRIAL"/>
    <property type="match status" value="1"/>
</dbReference>
<dbReference type="SUPFAM" id="SSF161065">
    <property type="entry name" value="ATP synthase D chain-like"/>
    <property type="match status" value="1"/>
</dbReference>
<protein>
    <recommendedName>
        <fullName evidence="16">ATP synthase subunit d, mitochondrial</fullName>
    </recommendedName>
</protein>
<organism evidence="11 15">
    <name type="scientific">Didymodactylos carnosus</name>
    <dbReference type="NCBI Taxonomy" id="1234261"/>
    <lineage>
        <taxon>Eukaryota</taxon>
        <taxon>Metazoa</taxon>
        <taxon>Spiralia</taxon>
        <taxon>Gnathifera</taxon>
        <taxon>Rotifera</taxon>
        <taxon>Eurotatoria</taxon>
        <taxon>Bdelloidea</taxon>
        <taxon>Philodinida</taxon>
        <taxon>Philodinidae</taxon>
        <taxon>Didymodactylos</taxon>
    </lineage>
</organism>
<sequence length="229" mass="26674">MAQQMAKNALQRFSRSKVDWNKLFEISGQNTTTVSALQSKTFQYASKMNSLPESLPKIDFNYYKKLVPDASFVDKIQKEYENAQISYPKDLSNRMQELEEFGKSEFARYDSIPHPDEVPNELLFFYLPDMMFPKVWEKGRDGDSLDDFSVPPFNKEDSMRWWFEQGGEMKIHSRSYHLPDEALTPIDKGPTSHYPTIEEVRGSEQDGNRQQQKLSPPQSDNKQSQIKSH</sequence>
<dbReference type="GO" id="GO:0015078">
    <property type="term" value="F:proton transmembrane transporter activity"/>
    <property type="evidence" value="ECO:0007669"/>
    <property type="project" value="InterPro"/>
</dbReference>
<keyword evidence="8" id="KW-0496">Mitochondrion</keyword>
<dbReference type="Pfam" id="PF05873">
    <property type="entry name" value="Mt_ATP-synt_D"/>
    <property type="match status" value="1"/>
</dbReference>
<dbReference type="GO" id="GO:0015986">
    <property type="term" value="P:proton motive force-driven ATP synthesis"/>
    <property type="evidence" value="ECO:0007669"/>
    <property type="project" value="InterPro"/>
</dbReference>
<evidence type="ECO:0000256" key="3">
    <source>
        <dbReference type="ARBA" id="ARBA00022448"/>
    </source>
</evidence>
<dbReference type="GO" id="GO:0005743">
    <property type="term" value="C:mitochondrial inner membrane"/>
    <property type="evidence" value="ECO:0007669"/>
    <property type="project" value="UniProtKB-SubCell"/>
</dbReference>
<evidence type="ECO:0000313" key="15">
    <source>
        <dbReference type="Proteomes" id="UP000663829"/>
    </source>
</evidence>
<evidence type="ECO:0000313" key="13">
    <source>
        <dbReference type="EMBL" id="CAF3804093.1"/>
    </source>
</evidence>
<comment type="similarity">
    <text evidence="2">Belongs to the ATPase d subunit family.</text>
</comment>
<dbReference type="AlphaFoldDB" id="A0A814J592"/>
<evidence type="ECO:0000256" key="10">
    <source>
        <dbReference type="SAM" id="MobiDB-lite"/>
    </source>
</evidence>
<evidence type="ECO:0000256" key="8">
    <source>
        <dbReference type="ARBA" id="ARBA00023128"/>
    </source>
</evidence>
<dbReference type="EMBL" id="CAJNOQ010003868">
    <property type="protein sequence ID" value="CAF1033363.1"/>
    <property type="molecule type" value="Genomic_DNA"/>
</dbReference>
<dbReference type="InterPro" id="IPR008689">
    <property type="entry name" value="ATP_synth_F0_dsu_mt"/>
</dbReference>
<evidence type="ECO:0000256" key="5">
    <source>
        <dbReference type="ARBA" id="ARBA00022781"/>
    </source>
</evidence>
<evidence type="ECO:0000256" key="2">
    <source>
        <dbReference type="ARBA" id="ARBA00006842"/>
    </source>
</evidence>
<evidence type="ECO:0008006" key="16">
    <source>
        <dbReference type="Google" id="ProtNLM"/>
    </source>
</evidence>
<feature type="compositionally biased region" description="Basic and acidic residues" evidence="10">
    <location>
        <begin position="196"/>
        <end position="207"/>
    </location>
</feature>
<keyword evidence="15" id="KW-1185">Reference proteome</keyword>
<evidence type="ECO:0000256" key="6">
    <source>
        <dbReference type="ARBA" id="ARBA00022792"/>
    </source>
</evidence>
<dbReference type="Proteomes" id="UP000677228">
    <property type="component" value="Unassembled WGS sequence"/>
</dbReference>